<proteinExistence type="inferred from homology"/>
<dbReference type="PROSITE" id="PS50011">
    <property type="entry name" value="PROTEIN_KINASE_DOM"/>
    <property type="match status" value="1"/>
</dbReference>
<keyword evidence="3 6" id="KW-0547">Nucleotide-binding</keyword>
<sequence length="436" mass="50762">MGNVSTRKRPTQEAIKDFGEECEGQPKRKRMRIENIDEDENEYSKVHIKSRLQQLKKCRPHLNLLRSTKKHLPQELNPRPPLPRFIVDDYEDVVEKETPRDSVIPWFELLFLPEFPTRSVINERSFILERQLGRGSFGVVYCASAIHDNERKFAIKMQEKREIISKRAVLQVKREASIQRLLPAHPFVARTYSTWQTRTHLYSLLQYPPGSIGDLFTVWRQRGSLSEAAIRLIGAELASAIDFLHRNDVIYRDVKLENVVLDQSGHVLLIDFGLAKKLKNGVNTSTICGTLQYMSPDVSSGHPYSHYVDWWSLGVLLHILLTGIYPYPNSEITHHSKLRFIDYSTPLGCSREFANLMDRMLAVSTAHRLCSFTVLHAHSFFRSINFAKLENREYDPISEIGNAAEYDMCRNDTELDDNLFRENYDFDRFDYFNDRF</sequence>
<keyword evidence="11" id="KW-1185">Reference proteome</keyword>
<keyword evidence="5 6" id="KW-0067">ATP-binding</keyword>
<evidence type="ECO:0000256" key="3">
    <source>
        <dbReference type="ARBA" id="ARBA00022741"/>
    </source>
</evidence>
<reference evidence="10" key="1">
    <citation type="submission" date="2022-11" db="EMBL/GenBank/DDBJ databases">
        <authorList>
            <person name="Kikuchi T."/>
        </authorList>
    </citation>
    <scope>NUCLEOTIDE SEQUENCE</scope>
    <source>
        <strain evidence="10">PS1010</strain>
    </source>
</reference>
<dbReference type="OrthoDB" id="3205605at2759"/>
<organism evidence="10 11">
    <name type="scientific">Caenorhabditis angaria</name>
    <dbReference type="NCBI Taxonomy" id="860376"/>
    <lineage>
        <taxon>Eukaryota</taxon>
        <taxon>Metazoa</taxon>
        <taxon>Ecdysozoa</taxon>
        <taxon>Nematoda</taxon>
        <taxon>Chromadorea</taxon>
        <taxon>Rhabditida</taxon>
        <taxon>Rhabditina</taxon>
        <taxon>Rhabditomorpha</taxon>
        <taxon>Rhabditoidea</taxon>
        <taxon>Rhabditidae</taxon>
        <taxon>Peloderinae</taxon>
        <taxon>Caenorhabditis</taxon>
    </lineage>
</organism>
<gene>
    <name evidence="10" type="ORF">CAMP_LOCUS7537</name>
</gene>
<evidence type="ECO:0000256" key="7">
    <source>
        <dbReference type="RuleBase" id="RU000304"/>
    </source>
</evidence>
<accession>A0A9P1IHW3</accession>
<dbReference type="PROSITE" id="PS00108">
    <property type="entry name" value="PROTEIN_KINASE_ST"/>
    <property type="match status" value="1"/>
</dbReference>
<evidence type="ECO:0000256" key="5">
    <source>
        <dbReference type="ARBA" id="ARBA00022840"/>
    </source>
</evidence>
<feature type="domain" description="Protein kinase" evidence="9">
    <location>
        <begin position="126"/>
        <end position="381"/>
    </location>
</feature>
<dbReference type="GO" id="GO:0005524">
    <property type="term" value="F:ATP binding"/>
    <property type="evidence" value="ECO:0007669"/>
    <property type="project" value="UniProtKB-UniRule"/>
</dbReference>
<evidence type="ECO:0000256" key="6">
    <source>
        <dbReference type="PROSITE-ProRule" id="PRU10141"/>
    </source>
</evidence>
<dbReference type="Gene3D" id="1.10.510.10">
    <property type="entry name" value="Transferase(Phosphotransferase) domain 1"/>
    <property type="match status" value="1"/>
</dbReference>
<dbReference type="PANTHER" id="PTHR24355">
    <property type="entry name" value="G PROTEIN-COUPLED RECEPTOR KINASE/RIBOSOMAL PROTEIN S6 KINASE"/>
    <property type="match status" value="1"/>
</dbReference>
<dbReference type="InterPro" id="IPR011009">
    <property type="entry name" value="Kinase-like_dom_sf"/>
</dbReference>
<keyword evidence="2" id="KW-0808">Transferase</keyword>
<dbReference type="InterPro" id="IPR008271">
    <property type="entry name" value="Ser/Thr_kinase_AS"/>
</dbReference>
<feature type="binding site" evidence="6">
    <location>
        <position position="156"/>
    </location>
    <ligand>
        <name>ATP</name>
        <dbReference type="ChEBI" id="CHEBI:30616"/>
    </ligand>
</feature>
<dbReference type="CDD" id="cd05123">
    <property type="entry name" value="STKc_AGC"/>
    <property type="match status" value="1"/>
</dbReference>
<evidence type="ECO:0000256" key="2">
    <source>
        <dbReference type="ARBA" id="ARBA00022679"/>
    </source>
</evidence>
<evidence type="ECO:0000256" key="4">
    <source>
        <dbReference type="ARBA" id="ARBA00022777"/>
    </source>
</evidence>
<feature type="region of interest" description="Disordered" evidence="8">
    <location>
        <begin position="1"/>
        <end position="36"/>
    </location>
</feature>
<name>A0A9P1IHW3_9PELO</name>
<evidence type="ECO:0000256" key="8">
    <source>
        <dbReference type="SAM" id="MobiDB-lite"/>
    </source>
</evidence>
<dbReference type="Proteomes" id="UP001152747">
    <property type="component" value="Unassembled WGS sequence"/>
</dbReference>
<dbReference type="EMBL" id="CANHGI010000003">
    <property type="protein sequence ID" value="CAI5444900.1"/>
    <property type="molecule type" value="Genomic_DNA"/>
</dbReference>
<comment type="similarity">
    <text evidence="7">Belongs to the protein kinase superfamily.</text>
</comment>
<dbReference type="InterPro" id="IPR045270">
    <property type="entry name" value="STKc_AGC"/>
</dbReference>
<evidence type="ECO:0000313" key="10">
    <source>
        <dbReference type="EMBL" id="CAI5444900.1"/>
    </source>
</evidence>
<dbReference type="PANTHER" id="PTHR24355:SF1">
    <property type="entry name" value="RIBOSOMAL PROTEIN S6 KINASE-RELATED PROTEIN"/>
    <property type="match status" value="1"/>
</dbReference>
<dbReference type="PROSITE" id="PS00107">
    <property type="entry name" value="PROTEIN_KINASE_ATP"/>
    <property type="match status" value="1"/>
</dbReference>
<keyword evidence="4" id="KW-0418">Kinase</keyword>
<dbReference type="AlphaFoldDB" id="A0A9P1IHW3"/>
<dbReference type="SMART" id="SM00220">
    <property type="entry name" value="S_TKc"/>
    <property type="match status" value="1"/>
</dbReference>
<evidence type="ECO:0000313" key="11">
    <source>
        <dbReference type="Proteomes" id="UP001152747"/>
    </source>
</evidence>
<dbReference type="GO" id="GO:0004674">
    <property type="term" value="F:protein serine/threonine kinase activity"/>
    <property type="evidence" value="ECO:0007669"/>
    <property type="project" value="UniProtKB-KW"/>
</dbReference>
<dbReference type="Gene3D" id="3.30.200.20">
    <property type="entry name" value="Phosphorylase Kinase, domain 1"/>
    <property type="match status" value="1"/>
</dbReference>
<evidence type="ECO:0000256" key="1">
    <source>
        <dbReference type="ARBA" id="ARBA00022527"/>
    </source>
</evidence>
<keyword evidence="1 7" id="KW-0723">Serine/threonine-protein kinase</keyword>
<dbReference type="InterPro" id="IPR000719">
    <property type="entry name" value="Prot_kinase_dom"/>
</dbReference>
<feature type="compositionally biased region" description="Basic and acidic residues" evidence="8">
    <location>
        <begin position="10"/>
        <end position="19"/>
    </location>
</feature>
<dbReference type="SUPFAM" id="SSF56112">
    <property type="entry name" value="Protein kinase-like (PK-like)"/>
    <property type="match status" value="1"/>
</dbReference>
<comment type="caution">
    <text evidence="10">The sequence shown here is derived from an EMBL/GenBank/DDBJ whole genome shotgun (WGS) entry which is preliminary data.</text>
</comment>
<evidence type="ECO:0000259" key="9">
    <source>
        <dbReference type="PROSITE" id="PS50011"/>
    </source>
</evidence>
<dbReference type="InterPro" id="IPR017441">
    <property type="entry name" value="Protein_kinase_ATP_BS"/>
</dbReference>
<dbReference type="Pfam" id="PF00069">
    <property type="entry name" value="Pkinase"/>
    <property type="match status" value="1"/>
</dbReference>
<protein>
    <recommendedName>
        <fullName evidence="9">Protein kinase domain-containing protein</fullName>
    </recommendedName>
</protein>